<dbReference type="RefSeq" id="WP_130539259.1">
    <property type="nucleotide sequence ID" value="NZ_CP042431.1"/>
</dbReference>
<keyword evidence="5" id="KW-1185">Reference proteome</keyword>
<dbReference type="InterPro" id="IPR032508">
    <property type="entry name" value="FecR_C"/>
</dbReference>
<sequence length="333" mass="37359">MDRNFSNIEDIIADERFQAWYFRNDGKNRNDWESWMAGNPQQAALVAEAKEYLDQLVIAEQSLPEAQLVQAEQRLMAGLAAMETPVISTQPVTGTVRKMKRWIGVAAAVVVLAVAGLLYLYNTAQDMVQTSFGELKEQQLPDGSKVTLNANSTITYSKGWDKGTEREVWLKGEAYFHVSKTPAKSKFVVHTDRFDVVVTGTQFNVVNRSDKTNIMLTEGSVTLITPDGKTHKMVPGDFVEVNNRELQKKTGREENVLAWKDKKLIFENTPLHSALEKIEEHYGIRITIGNANIGNKPISAILPNDNLDVLLQALEATNEFHVIRKDGEIIITE</sequence>
<dbReference type="PIRSF" id="PIRSF018266">
    <property type="entry name" value="FecR"/>
    <property type="match status" value="1"/>
</dbReference>
<feature type="domain" description="FecR protein" evidence="2">
    <location>
        <begin position="128"/>
        <end position="221"/>
    </location>
</feature>
<evidence type="ECO:0000313" key="4">
    <source>
        <dbReference type="EMBL" id="RZS74829.1"/>
    </source>
</evidence>
<dbReference type="GO" id="GO:0016989">
    <property type="term" value="F:sigma factor antagonist activity"/>
    <property type="evidence" value="ECO:0007669"/>
    <property type="project" value="TreeGrafter"/>
</dbReference>
<protein>
    <submittedName>
        <fullName evidence="4">FecR family protein</fullName>
    </submittedName>
</protein>
<dbReference type="Pfam" id="PF04773">
    <property type="entry name" value="FecR"/>
    <property type="match status" value="1"/>
</dbReference>
<feature type="transmembrane region" description="Helical" evidence="1">
    <location>
        <begin position="102"/>
        <end position="121"/>
    </location>
</feature>
<keyword evidence="1" id="KW-1133">Transmembrane helix</keyword>
<accession>A0A4Q7N274</accession>
<dbReference type="InterPro" id="IPR012373">
    <property type="entry name" value="Ferrdict_sens_TM"/>
</dbReference>
<proteinExistence type="predicted"/>
<name>A0A4Q7N274_9BACT</name>
<dbReference type="AlphaFoldDB" id="A0A4Q7N274"/>
<dbReference type="PANTHER" id="PTHR30273:SF2">
    <property type="entry name" value="PROTEIN FECR"/>
    <property type="match status" value="1"/>
</dbReference>
<feature type="domain" description="Protein FecR C-terminal" evidence="3">
    <location>
        <begin position="263"/>
        <end position="331"/>
    </location>
</feature>
<dbReference type="Gene3D" id="2.60.120.1440">
    <property type="match status" value="1"/>
</dbReference>
<organism evidence="4 5">
    <name type="scientific">Pseudobacter ginsenosidimutans</name>
    <dbReference type="NCBI Taxonomy" id="661488"/>
    <lineage>
        <taxon>Bacteria</taxon>
        <taxon>Pseudomonadati</taxon>
        <taxon>Bacteroidota</taxon>
        <taxon>Chitinophagia</taxon>
        <taxon>Chitinophagales</taxon>
        <taxon>Chitinophagaceae</taxon>
        <taxon>Pseudobacter</taxon>
    </lineage>
</organism>
<evidence type="ECO:0000313" key="5">
    <source>
        <dbReference type="Proteomes" id="UP000293874"/>
    </source>
</evidence>
<comment type="caution">
    <text evidence="4">The sequence shown here is derived from an EMBL/GenBank/DDBJ whole genome shotgun (WGS) entry which is preliminary data.</text>
</comment>
<reference evidence="4 5" key="1">
    <citation type="submission" date="2019-02" db="EMBL/GenBank/DDBJ databases">
        <title>Genomic Encyclopedia of Type Strains, Phase IV (KMG-IV): sequencing the most valuable type-strain genomes for metagenomic binning, comparative biology and taxonomic classification.</title>
        <authorList>
            <person name="Goeker M."/>
        </authorList>
    </citation>
    <scope>NUCLEOTIDE SEQUENCE [LARGE SCALE GENOMIC DNA]</scope>
    <source>
        <strain evidence="4 5">DSM 18116</strain>
    </source>
</reference>
<keyword evidence="1" id="KW-0812">Transmembrane</keyword>
<dbReference type="Proteomes" id="UP000293874">
    <property type="component" value="Unassembled WGS sequence"/>
</dbReference>
<evidence type="ECO:0000256" key="1">
    <source>
        <dbReference type="SAM" id="Phobius"/>
    </source>
</evidence>
<dbReference type="EMBL" id="SGXA01000001">
    <property type="protein sequence ID" value="RZS74829.1"/>
    <property type="molecule type" value="Genomic_DNA"/>
</dbReference>
<evidence type="ECO:0000259" key="3">
    <source>
        <dbReference type="Pfam" id="PF16344"/>
    </source>
</evidence>
<dbReference type="OrthoDB" id="923517at2"/>
<dbReference type="InterPro" id="IPR006860">
    <property type="entry name" value="FecR"/>
</dbReference>
<gene>
    <name evidence="4" type="ORF">EV199_0680</name>
</gene>
<evidence type="ECO:0000259" key="2">
    <source>
        <dbReference type="Pfam" id="PF04773"/>
    </source>
</evidence>
<dbReference type="PANTHER" id="PTHR30273">
    <property type="entry name" value="PERIPLASMIC SIGNAL SENSOR AND SIGMA FACTOR ACTIVATOR FECR-RELATED"/>
    <property type="match status" value="1"/>
</dbReference>
<keyword evidence="1" id="KW-0472">Membrane</keyword>
<dbReference type="Pfam" id="PF16344">
    <property type="entry name" value="FecR_C"/>
    <property type="match status" value="1"/>
</dbReference>
<dbReference type="Gene3D" id="3.55.50.30">
    <property type="match status" value="1"/>
</dbReference>